<dbReference type="PANTHER" id="PTHR24198:SF165">
    <property type="entry name" value="ANKYRIN REPEAT-CONTAINING PROTEIN-RELATED"/>
    <property type="match status" value="1"/>
</dbReference>
<evidence type="ECO:0000256" key="1">
    <source>
        <dbReference type="ARBA" id="ARBA00022737"/>
    </source>
</evidence>
<organism evidence="5 6">
    <name type="scientific">Gonapodya prolifera (strain JEL478)</name>
    <name type="common">Monoblepharis prolifera</name>
    <dbReference type="NCBI Taxonomy" id="1344416"/>
    <lineage>
        <taxon>Eukaryota</taxon>
        <taxon>Fungi</taxon>
        <taxon>Fungi incertae sedis</taxon>
        <taxon>Chytridiomycota</taxon>
        <taxon>Chytridiomycota incertae sedis</taxon>
        <taxon>Monoblepharidomycetes</taxon>
        <taxon>Monoblepharidales</taxon>
        <taxon>Gonapodyaceae</taxon>
        <taxon>Gonapodya</taxon>
    </lineage>
</organism>
<feature type="signal peptide" evidence="4">
    <location>
        <begin position="1"/>
        <end position="19"/>
    </location>
</feature>
<evidence type="ECO:0000313" key="5">
    <source>
        <dbReference type="EMBL" id="KXS09628.1"/>
    </source>
</evidence>
<keyword evidence="4" id="KW-0732">Signal</keyword>
<feature type="repeat" description="ANK" evidence="3">
    <location>
        <begin position="474"/>
        <end position="506"/>
    </location>
</feature>
<dbReference type="PANTHER" id="PTHR24198">
    <property type="entry name" value="ANKYRIN REPEAT AND PROTEIN KINASE DOMAIN-CONTAINING PROTEIN"/>
    <property type="match status" value="1"/>
</dbReference>
<keyword evidence="6" id="KW-1185">Reference proteome</keyword>
<dbReference type="PRINTS" id="PR01415">
    <property type="entry name" value="ANKYRIN"/>
</dbReference>
<dbReference type="OrthoDB" id="2118844at2759"/>
<gene>
    <name evidence="5" type="ORF">M427DRAFT_49351</name>
</gene>
<protein>
    <submittedName>
        <fullName evidence="5">Ankyrin</fullName>
    </submittedName>
</protein>
<dbReference type="Gene3D" id="1.25.40.20">
    <property type="entry name" value="Ankyrin repeat-containing domain"/>
    <property type="match status" value="5"/>
</dbReference>
<dbReference type="Pfam" id="PF00023">
    <property type="entry name" value="Ank"/>
    <property type="match status" value="1"/>
</dbReference>
<dbReference type="SMART" id="SM00248">
    <property type="entry name" value="ANK"/>
    <property type="match status" value="12"/>
</dbReference>
<dbReference type="OMA" id="HINTEPR"/>
<dbReference type="GO" id="GO:0005737">
    <property type="term" value="C:cytoplasm"/>
    <property type="evidence" value="ECO:0007669"/>
    <property type="project" value="TreeGrafter"/>
</dbReference>
<dbReference type="Pfam" id="PF12796">
    <property type="entry name" value="Ank_2"/>
    <property type="match status" value="3"/>
</dbReference>
<dbReference type="SUPFAM" id="SSF48403">
    <property type="entry name" value="Ankyrin repeat"/>
    <property type="match status" value="2"/>
</dbReference>
<accession>A0A138ZYY8</accession>
<dbReference type="STRING" id="1344416.A0A138ZYY8"/>
<evidence type="ECO:0000256" key="2">
    <source>
        <dbReference type="ARBA" id="ARBA00023043"/>
    </source>
</evidence>
<evidence type="ECO:0000313" key="6">
    <source>
        <dbReference type="Proteomes" id="UP000070544"/>
    </source>
</evidence>
<dbReference type="PROSITE" id="PS50088">
    <property type="entry name" value="ANK_REPEAT"/>
    <property type="match status" value="2"/>
</dbReference>
<dbReference type="EMBL" id="KQ965857">
    <property type="protein sequence ID" value="KXS09628.1"/>
    <property type="molecule type" value="Genomic_DNA"/>
</dbReference>
<dbReference type="InterPro" id="IPR036770">
    <property type="entry name" value="Ankyrin_rpt-contain_sf"/>
</dbReference>
<sequence>MVWGFEEILALLLAHVGRHTMLTEQPISDQEGPLHTAAGRGHIDVVSTLLTRVPFTSQRKASALFSAARNEHRTIVELFLSHSVDTRDSSVLKALLIMGLVHKGIDIHAHKDSALIRAVSGGQAAMVRLLLSVDVEATAFDVDADSLLVRAAGTGPKQIVVMLLDRFETRFTPRAGYALLRAVMAQRHEVVRTLLSARLCVPEQYLDDVLVNLGAGDNPDVVQMLVHRGADMHKWKDQPLRTACSHHHPRVVRVLLSHGGDPRVDNCEFLVTAARGKSSNDAEIVAMLVDYGADAHAQDDLALRHACAVGNVEAVKVLLCRGAKVPARHGEALRTVFESRESAVWTLLSDRATRLSCLLNEAAAPGHVGSVKKILGQGADIHAFQDIALISATGRGHVKVLRLLLVAGAIVQAQENKALLDAVTARRTHTVKLLLSHGADVHARDDGAVMCAIVGMDVNMVKVLLRGGANVHARSEQALLDAVAVRCYYMVELLLSHGADVHAQDDKALMRAIAGRDWWVSMGVRAWRNSWLFVYKVTRERGWKNQLEICWTKSSPSFSSWVFT</sequence>
<feature type="chain" id="PRO_5007295781" evidence="4">
    <location>
        <begin position="20"/>
        <end position="564"/>
    </location>
</feature>
<dbReference type="Proteomes" id="UP000070544">
    <property type="component" value="Unassembled WGS sequence"/>
</dbReference>
<evidence type="ECO:0000256" key="4">
    <source>
        <dbReference type="SAM" id="SignalP"/>
    </source>
</evidence>
<feature type="repeat" description="ANK" evidence="3">
    <location>
        <begin position="414"/>
        <end position="446"/>
    </location>
</feature>
<proteinExistence type="predicted"/>
<evidence type="ECO:0000256" key="3">
    <source>
        <dbReference type="PROSITE-ProRule" id="PRU00023"/>
    </source>
</evidence>
<reference evidence="5 6" key="1">
    <citation type="journal article" date="2015" name="Genome Biol. Evol.">
        <title>Phylogenomic analyses indicate that early fungi evolved digesting cell walls of algal ancestors of land plants.</title>
        <authorList>
            <person name="Chang Y."/>
            <person name="Wang S."/>
            <person name="Sekimoto S."/>
            <person name="Aerts A.L."/>
            <person name="Choi C."/>
            <person name="Clum A."/>
            <person name="LaButti K.M."/>
            <person name="Lindquist E.A."/>
            <person name="Yee Ngan C."/>
            <person name="Ohm R.A."/>
            <person name="Salamov A.A."/>
            <person name="Grigoriev I.V."/>
            <person name="Spatafora J.W."/>
            <person name="Berbee M.L."/>
        </authorList>
    </citation>
    <scope>NUCLEOTIDE SEQUENCE [LARGE SCALE GENOMIC DNA]</scope>
    <source>
        <strain evidence="5 6">JEL478</strain>
    </source>
</reference>
<name>A0A138ZYY8_GONPJ</name>
<keyword evidence="2 3" id="KW-0040">ANK repeat</keyword>
<dbReference type="AlphaFoldDB" id="A0A138ZYY8"/>
<dbReference type="InterPro" id="IPR002110">
    <property type="entry name" value="Ankyrin_rpt"/>
</dbReference>
<keyword evidence="1" id="KW-0677">Repeat</keyword>